<dbReference type="AlphaFoldDB" id="A0A2K3P986"/>
<comment type="caution">
    <text evidence="1">The sequence shown here is derived from an EMBL/GenBank/DDBJ whole genome shotgun (WGS) entry which is preliminary data.</text>
</comment>
<evidence type="ECO:0000313" key="2">
    <source>
        <dbReference type="Proteomes" id="UP000236291"/>
    </source>
</evidence>
<evidence type="ECO:0000313" key="1">
    <source>
        <dbReference type="EMBL" id="PNY11846.1"/>
    </source>
</evidence>
<protein>
    <submittedName>
        <fullName evidence="1">Cytochrome p450</fullName>
    </submittedName>
</protein>
<dbReference type="Proteomes" id="UP000236291">
    <property type="component" value="Unassembled WGS sequence"/>
</dbReference>
<accession>A0A2K3P986</accession>
<name>A0A2K3P986_TRIPR</name>
<proteinExistence type="predicted"/>
<organism evidence="1 2">
    <name type="scientific">Trifolium pratense</name>
    <name type="common">Red clover</name>
    <dbReference type="NCBI Taxonomy" id="57577"/>
    <lineage>
        <taxon>Eukaryota</taxon>
        <taxon>Viridiplantae</taxon>
        <taxon>Streptophyta</taxon>
        <taxon>Embryophyta</taxon>
        <taxon>Tracheophyta</taxon>
        <taxon>Spermatophyta</taxon>
        <taxon>Magnoliopsida</taxon>
        <taxon>eudicotyledons</taxon>
        <taxon>Gunneridae</taxon>
        <taxon>Pentapetalae</taxon>
        <taxon>rosids</taxon>
        <taxon>fabids</taxon>
        <taxon>Fabales</taxon>
        <taxon>Fabaceae</taxon>
        <taxon>Papilionoideae</taxon>
        <taxon>50 kb inversion clade</taxon>
        <taxon>NPAAA clade</taxon>
        <taxon>Hologalegina</taxon>
        <taxon>IRL clade</taxon>
        <taxon>Trifolieae</taxon>
        <taxon>Trifolium</taxon>
    </lineage>
</organism>
<sequence length="94" mass="10591">MVLTDWQEAQEGYKKSIILQQQQQPTGLRWIKPSVGCYKSNIDASFSTSLNKVGINTCIIDVHGSSVLVKTKWIAHLHNMEVSEAQGRCLLFNE</sequence>
<gene>
    <name evidence="1" type="ORF">L195_g008463</name>
</gene>
<reference evidence="1 2" key="2">
    <citation type="journal article" date="2017" name="Front. Plant Sci.">
        <title>Gene Classification and Mining of Molecular Markers Useful in Red Clover (Trifolium pratense) Breeding.</title>
        <authorList>
            <person name="Istvanek J."/>
            <person name="Dluhosova J."/>
            <person name="Dluhos P."/>
            <person name="Patkova L."/>
            <person name="Nedelnik J."/>
            <person name="Repkova J."/>
        </authorList>
    </citation>
    <scope>NUCLEOTIDE SEQUENCE [LARGE SCALE GENOMIC DNA]</scope>
    <source>
        <strain evidence="2">cv. Tatra</strain>
        <tissue evidence="1">Young leaves</tissue>
    </source>
</reference>
<reference evidence="1 2" key="1">
    <citation type="journal article" date="2014" name="Am. J. Bot.">
        <title>Genome assembly and annotation for red clover (Trifolium pratense; Fabaceae).</title>
        <authorList>
            <person name="Istvanek J."/>
            <person name="Jaros M."/>
            <person name="Krenek A."/>
            <person name="Repkova J."/>
        </authorList>
    </citation>
    <scope>NUCLEOTIDE SEQUENCE [LARGE SCALE GENOMIC DNA]</scope>
    <source>
        <strain evidence="2">cv. Tatra</strain>
        <tissue evidence="1">Young leaves</tissue>
    </source>
</reference>
<dbReference type="EMBL" id="ASHM01004838">
    <property type="protein sequence ID" value="PNY11846.1"/>
    <property type="molecule type" value="Genomic_DNA"/>
</dbReference>